<dbReference type="Proteomes" id="UP000197138">
    <property type="component" value="Unassembled WGS sequence"/>
</dbReference>
<organism evidence="1 3">
    <name type="scientific">Punica granatum</name>
    <name type="common">Pomegranate</name>
    <dbReference type="NCBI Taxonomy" id="22663"/>
    <lineage>
        <taxon>Eukaryota</taxon>
        <taxon>Viridiplantae</taxon>
        <taxon>Streptophyta</taxon>
        <taxon>Embryophyta</taxon>
        <taxon>Tracheophyta</taxon>
        <taxon>Spermatophyta</taxon>
        <taxon>Magnoliopsida</taxon>
        <taxon>eudicotyledons</taxon>
        <taxon>Gunneridae</taxon>
        <taxon>Pentapetalae</taxon>
        <taxon>rosids</taxon>
        <taxon>malvids</taxon>
        <taxon>Myrtales</taxon>
        <taxon>Lythraceae</taxon>
        <taxon>Punica</taxon>
    </lineage>
</organism>
<evidence type="ECO:0000313" key="2">
    <source>
        <dbReference type="EMBL" id="PKH64892.1"/>
    </source>
</evidence>
<reference evidence="3" key="1">
    <citation type="journal article" date="2017" name="Plant J.">
        <title>The pomegranate (Punica granatum L.) genome and the genomics of punicalagin biosynthesis.</title>
        <authorList>
            <person name="Qin G."/>
            <person name="Xu C."/>
            <person name="Ming R."/>
            <person name="Tang H."/>
            <person name="Guyot R."/>
            <person name="Kramer E.M."/>
            <person name="Hu Y."/>
            <person name="Yi X."/>
            <person name="Qi Y."/>
            <person name="Xu X."/>
            <person name="Gao Z."/>
            <person name="Pan H."/>
            <person name="Jian J."/>
            <person name="Tian Y."/>
            <person name="Yue Z."/>
            <person name="Xu Y."/>
        </authorList>
    </citation>
    <scope>NUCLEOTIDE SEQUENCE [LARGE SCALE GENOMIC DNA]</scope>
    <source>
        <strain evidence="3">cv. Dabenzi</strain>
    </source>
</reference>
<dbReference type="AlphaFoldDB" id="A0A218WMZ9"/>
<proteinExistence type="predicted"/>
<comment type="caution">
    <text evidence="1">The sequence shown here is derived from an EMBL/GenBank/DDBJ whole genome shotgun (WGS) entry which is preliminary data.</text>
</comment>
<dbReference type="EMBL" id="PGOL01044823">
    <property type="protein sequence ID" value="PKH64892.1"/>
    <property type="molecule type" value="Genomic_DNA"/>
</dbReference>
<dbReference type="Proteomes" id="UP000233551">
    <property type="component" value="Unassembled WGS sequence"/>
</dbReference>
<evidence type="ECO:0000313" key="3">
    <source>
        <dbReference type="Proteomes" id="UP000197138"/>
    </source>
</evidence>
<reference evidence="1" key="2">
    <citation type="submission" date="2017-06" db="EMBL/GenBank/DDBJ databases">
        <title>The pomegranate genome and the genomics of punicalagin biosynthesis.</title>
        <authorList>
            <person name="Xu C."/>
        </authorList>
    </citation>
    <scope>NUCLEOTIDE SEQUENCE [LARGE SCALE GENOMIC DNA]</scope>
    <source>
        <tissue evidence="1">Fresh leaf</tissue>
    </source>
</reference>
<name>A0A218WMZ9_PUNGR</name>
<accession>A0A218WMZ9</accession>
<evidence type="ECO:0000313" key="4">
    <source>
        <dbReference type="Proteomes" id="UP000233551"/>
    </source>
</evidence>
<protein>
    <submittedName>
        <fullName evidence="1">Uncharacterized protein</fullName>
    </submittedName>
</protein>
<gene>
    <name evidence="1" type="ORF">CDL15_Pgr008527</name>
    <name evidence="2" type="ORF">CRG98_050179</name>
</gene>
<sequence length="78" mass="8979">MPQIIEEPAIEEPTIEEPIDVKKSAESTLEEETATNGSGIGFKDDRRVHHQYLRPHLKVAGEMNQPSRVHLRQQDRYT</sequence>
<dbReference type="EMBL" id="MTKT01003794">
    <property type="protein sequence ID" value="OWM74214.1"/>
    <property type="molecule type" value="Genomic_DNA"/>
</dbReference>
<evidence type="ECO:0000313" key="1">
    <source>
        <dbReference type="EMBL" id="OWM74214.1"/>
    </source>
</evidence>
<keyword evidence="4" id="KW-1185">Reference proteome</keyword>
<reference evidence="2 4" key="3">
    <citation type="submission" date="2017-11" db="EMBL/GenBank/DDBJ databases">
        <title>De-novo sequencing of pomegranate (Punica granatum L.) genome.</title>
        <authorList>
            <person name="Akparov Z."/>
            <person name="Amiraslanov A."/>
            <person name="Hajiyeva S."/>
            <person name="Abbasov M."/>
            <person name="Kaur K."/>
            <person name="Hamwieh A."/>
            <person name="Solovyev V."/>
            <person name="Salamov A."/>
            <person name="Braich B."/>
            <person name="Kosarev P."/>
            <person name="Mahmoud A."/>
            <person name="Hajiyev E."/>
            <person name="Babayeva S."/>
            <person name="Izzatullayeva V."/>
            <person name="Mammadov A."/>
            <person name="Mammadov A."/>
            <person name="Sharifova S."/>
            <person name="Ojaghi J."/>
            <person name="Eynullazada K."/>
            <person name="Bayramov B."/>
            <person name="Abdulazimova A."/>
            <person name="Shahmuradov I."/>
        </authorList>
    </citation>
    <scope>NUCLEOTIDE SEQUENCE [LARGE SCALE GENOMIC DNA]</scope>
    <source>
        <strain evidence="2">AG2017</strain>
        <strain evidence="4">cv. AG2017</strain>
        <tissue evidence="2">Leaf</tissue>
    </source>
</reference>